<dbReference type="RefSeq" id="WP_053655735.1">
    <property type="nucleotide sequence ID" value="NZ_CP130472.1"/>
</dbReference>
<dbReference type="Gene3D" id="2.60.40.1120">
    <property type="entry name" value="Carboxypeptidase-like, regulatory domain"/>
    <property type="match status" value="1"/>
</dbReference>
<dbReference type="Proteomes" id="UP001235874">
    <property type="component" value="Chromosome"/>
</dbReference>
<organism evidence="2 3">
    <name type="scientific">Micromonospora profundi</name>
    <dbReference type="NCBI Taxonomy" id="1420889"/>
    <lineage>
        <taxon>Bacteria</taxon>
        <taxon>Bacillati</taxon>
        <taxon>Actinomycetota</taxon>
        <taxon>Actinomycetes</taxon>
        <taxon>Micromonosporales</taxon>
        <taxon>Micromonosporaceae</taxon>
        <taxon>Micromonospora</taxon>
    </lineage>
</organism>
<keyword evidence="2" id="KW-0378">Hydrolase</keyword>
<protein>
    <submittedName>
        <fullName evidence="2">Carboxypeptidase-like regulatory domain-containing protein</fullName>
    </submittedName>
</protein>
<dbReference type="InterPro" id="IPR008969">
    <property type="entry name" value="CarboxyPept-like_regulatory"/>
</dbReference>
<proteinExistence type="predicted"/>
<reference evidence="2 3" key="1">
    <citation type="submission" date="2023-07" db="EMBL/GenBank/DDBJ databases">
        <title>Micromonospora profundi TRM 95458 converts glycerol to a new osmotic compound.</title>
        <authorList>
            <person name="Lu D."/>
        </authorList>
    </citation>
    <scope>NUCLEOTIDE SEQUENCE [LARGE SCALE GENOMIC DNA]</scope>
    <source>
        <strain evidence="2 3">TRM95458</strain>
    </source>
</reference>
<feature type="chain" id="PRO_5042508726" evidence="1">
    <location>
        <begin position="31"/>
        <end position="350"/>
    </location>
</feature>
<dbReference type="Pfam" id="PF13620">
    <property type="entry name" value="CarboxypepD_reg"/>
    <property type="match status" value="1"/>
</dbReference>
<evidence type="ECO:0000256" key="1">
    <source>
        <dbReference type="SAM" id="SignalP"/>
    </source>
</evidence>
<name>A0AAJ6L0V5_9ACTN</name>
<dbReference type="GO" id="GO:0004180">
    <property type="term" value="F:carboxypeptidase activity"/>
    <property type="evidence" value="ECO:0007669"/>
    <property type="project" value="UniProtKB-KW"/>
</dbReference>
<keyword evidence="2" id="KW-0121">Carboxypeptidase</keyword>
<evidence type="ECO:0000313" key="3">
    <source>
        <dbReference type="Proteomes" id="UP001235874"/>
    </source>
</evidence>
<evidence type="ECO:0000313" key="2">
    <source>
        <dbReference type="EMBL" id="WLS43830.1"/>
    </source>
</evidence>
<keyword evidence="1" id="KW-0732">Signal</keyword>
<dbReference type="EMBL" id="CP130472">
    <property type="protein sequence ID" value="WLS43830.1"/>
    <property type="molecule type" value="Genomic_DNA"/>
</dbReference>
<dbReference type="KEGG" id="mprn:Q3V37_20775"/>
<sequence length="350" mass="36586">MSRASVRLIAIASTLALLAVEAIAPPGAHAVPPLPAASATAATTSKTAALGGVRSVVRDARTGAPVPRACAALVPVDLVALTSVMLDEEQSGRHAGCTDEQGNLSVDGVTPGRYRLLVRPSDTARHGSQWVGRHGGTGERERAQVIRVRGGAVTRAPEVRLDPPGTIVGVVTDAATGQPIRGASVLVVPFLPHPKYGENGVLTDEQGRYTMTGLGPYHWPLQFAATGRAIQWSGGVANRLQARPVRVRSDRTVTADQALTAGTVVSGVVLVDELATYAQVVAFNTVTGDLVGVADAGSPYMLRLLPGQRVKLRCDCSYRLPEWHRDAAGFDAATPVRVGRAPVVVDFDLG</sequence>
<dbReference type="AlphaFoldDB" id="A0AAJ6L0V5"/>
<feature type="signal peptide" evidence="1">
    <location>
        <begin position="1"/>
        <end position="30"/>
    </location>
</feature>
<accession>A0AAJ6L0V5</accession>
<keyword evidence="3" id="KW-1185">Reference proteome</keyword>
<gene>
    <name evidence="2" type="ORF">Q3V37_20775</name>
</gene>
<keyword evidence="2" id="KW-0645">Protease</keyword>
<dbReference type="SUPFAM" id="SSF49464">
    <property type="entry name" value="Carboxypeptidase regulatory domain-like"/>
    <property type="match status" value="1"/>
</dbReference>